<dbReference type="GO" id="GO:0003755">
    <property type="term" value="F:peptidyl-prolyl cis-trans isomerase activity"/>
    <property type="evidence" value="ECO:0007669"/>
    <property type="project" value="InterPro"/>
</dbReference>
<name>A0AAN0VIK5_9RHOB</name>
<comment type="subcellular location">
    <subcellularLocation>
        <location evidence="1">Cell membrane</location>
        <topology evidence="1">Single-pass type II membrane protein</topology>
    </subcellularLocation>
</comment>
<evidence type="ECO:0000259" key="9">
    <source>
        <dbReference type="Pfam" id="PF13145"/>
    </source>
</evidence>
<dbReference type="KEGG" id="ptp:RCA23_c17280"/>
<evidence type="ECO:0000256" key="5">
    <source>
        <dbReference type="ARBA" id="ARBA00023136"/>
    </source>
</evidence>
<dbReference type="InterPro" id="IPR000297">
    <property type="entry name" value="PPIase_PpiC"/>
</dbReference>
<dbReference type="AlphaFoldDB" id="A0AAN0VIK5"/>
<sequence>MATKKKSGASKLAVWIIVGLLMFGMIGFGAAGFNGTQRSLGKVGDKTVSISSYSTALQNEMAEFQEQIGRDITPQEMQAIGLDQRALNRVISTRALDQLVTDLGLSAGDERVREQVVEISAFQGLDGEFDREAYAEVLQRNNLKEADFETSLREDAARRILQEAVLTGVTAPEAYGKAMVAYLAETRDFSWARLTQDILVSPAPKPSDEDLITYHSENPAEFTTLAAKSISYIWLTPSMLADGIEIDERELRAAYDSRSDEFIQLPSRLVERIIFPSQEMAENAMEAITEEAATFEEVVENRGLTLQDVDLGDVTEAELGAAGPLVFSLQEPGVIGPAETDLGPALFRVNAILDGNVQEFDSVRDQLNLDVALDVAKLQIADVAEQVDDLLAGGATLEDVASETDLQLATLDWHVQSEGGISDYEEFQTAAAAVTAEDFPALGTLSDNGIFALRLDGELPAELQPLESVRDAVAKSWTEKQIKQQLRDLADGIAPQVSLDAPLASFGLTENLQDDMNRNDSVDGTPPALVMTAFETELGKAAVLDAAEGVIILVPRAIHAADFEDPQVQSLQSILGNRIDTTLARDVFEAFSNAARGAVDVNINQTTLRSINNNLLGGG</sequence>
<evidence type="ECO:0000256" key="3">
    <source>
        <dbReference type="ARBA" id="ARBA00022692"/>
    </source>
</evidence>
<feature type="domain" description="PpiC" evidence="9">
    <location>
        <begin position="246"/>
        <end position="365"/>
    </location>
</feature>
<evidence type="ECO:0000256" key="8">
    <source>
        <dbReference type="SAM" id="Phobius"/>
    </source>
</evidence>
<dbReference type="Gene3D" id="1.10.4030.10">
    <property type="entry name" value="Porin chaperone SurA, peptide-binding domain"/>
    <property type="match status" value="1"/>
</dbReference>
<keyword evidence="3 8" id="KW-0812">Transmembrane</keyword>
<dbReference type="InterPro" id="IPR052029">
    <property type="entry name" value="PpiD_chaperone"/>
</dbReference>
<comment type="similarity">
    <text evidence="7">Belongs to the PpiD chaperone family.</text>
</comment>
<organism evidence="10 11">
    <name type="scientific">Planktomarina temperata RCA23</name>
    <dbReference type="NCBI Taxonomy" id="666509"/>
    <lineage>
        <taxon>Bacteria</taxon>
        <taxon>Pseudomonadati</taxon>
        <taxon>Pseudomonadota</taxon>
        <taxon>Alphaproteobacteria</taxon>
        <taxon>Rhodobacterales</taxon>
        <taxon>Paracoccaceae</taxon>
        <taxon>Planktomarina</taxon>
    </lineage>
</organism>
<evidence type="ECO:0000256" key="7">
    <source>
        <dbReference type="ARBA" id="ARBA00038408"/>
    </source>
</evidence>
<gene>
    <name evidence="10" type="ORF">RCA23_c17280</name>
</gene>
<evidence type="ECO:0000313" key="11">
    <source>
        <dbReference type="Proteomes" id="UP000028680"/>
    </source>
</evidence>
<dbReference type="Pfam" id="PF13145">
    <property type="entry name" value="Rotamase_2"/>
    <property type="match status" value="1"/>
</dbReference>
<evidence type="ECO:0000256" key="2">
    <source>
        <dbReference type="ARBA" id="ARBA00022475"/>
    </source>
</evidence>
<dbReference type="Pfam" id="PF13624">
    <property type="entry name" value="SurA_N_3"/>
    <property type="match status" value="1"/>
</dbReference>
<evidence type="ECO:0000256" key="4">
    <source>
        <dbReference type="ARBA" id="ARBA00022989"/>
    </source>
</evidence>
<accession>A0AAN0VIK5</accession>
<proteinExistence type="inferred from homology"/>
<dbReference type="InterPro" id="IPR027304">
    <property type="entry name" value="Trigger_fact/SurA_dom_sf"/>
</dbReference>
<evidence type="ECO:0000313" key="10">
    <source>
        <dbReference type="EMBL" id="AII87262.1"/>
    </source>
</evidence>
<dbReference type="RefSeq" id="WP_044050003.1">
    <property type="nucleotide sequence ID" value="NZ_CP003984.1"/>
</dbReference>
<dbReference type="PANTHER" id="PTHR47529:SF1">
    <property type="entry name" value="PERIPLASMIC CHAPERONE PPID"/>
    <property type="match status" value="1"/>
</dbReference>
<evidence type="ECO:0000256" key="6">
    <source>
        <dbReference type="ARBA" id="ARBA00023186"/>
    </source>
</evidence>
<keyword evidence="5 8" id="KW-0472">Membrane</keyword>
<keyword evidence="11" id="KW-1185">Reference proteome</keyword>
<feature type="transmembrane region" description="Helical" evidence="8">
    <location>
        <begin position="12"/>
        <end position="33"/>
    </location>
</feature>
<dbReference type="GO" id="GO:0005886">
    <property type="term" value="C:plasma membrane"/>
    <property type="evidence" value="ECO:0007669"/>
    <property type="project" value="UniProtKB-SubCell"/>
</dbReference>
<evidence type="ECO:0000256" key="1">
    <source>
        <dbReference type="ARBA" id="ARBA00004401"/>
    </source>
</evidence>
<keyword evidence="6" id="KW-0143">Chaperone</keyword>
<dbReference type="EMBL" id="CP003984">
    <property type="protein sequence ID" value="AII87262.1"/>
    <property type="molecule type" value="Genomic_DNA"/>
</dbReference>
<dbReference type="Proteomes" id="UP000028680">
    <property type="component" value="Chromosome"/>
</dbReference>
<protein>
    <recommendedName>
        <fullName evidence="9">PpiC domain-containing protein</fullName>
    </recommendedName>
</protein>
<dbReference type="SUPFAM" id="SSF109998">
    <property type="entry name" value="Triger factor/SurA peptide-binding domain-like"/>
    <property type="match status" value="1"/>
</dbReference>
<dbReference type="PANTHER" id="PTHR47529">
    <property type="entry name" value="PEPTIDYL-PROLYL CIS-TRANS ISOMERASE D"/>
    <property type="match status" value="1"/>
</dbReference>
<keyword evidence="2" id="KW-1003">Cell membrane</keyword>
<keyword evidence="4 8" id="KW-1133">Transmembrane helix</keyword>
<reference evidence="10 11" key="1">
    <citation type="journal article" date="2014" name="ISME J.">
        <title>Adaptation of an abundant Roseobacter RCA organism to pelagic systems revealed by genomic and transcriptomic analyses.</title>
        <authorList>
            <person name="Voget S."/>
            <person name="Wemheuer B."/>
            <person name="Brinkhoff T."/>
            <person name="Vollmers J."/>
            <person name="Dietrich S."/>
            <person name="Giebel H.A."/>
            <person name="Beardsley C."/>
            <person name="Sardemann C."/>
            <person name="Bakenhus I."/>
            <person name="Billerbeck S."/>
            <person name="Daniel R."/>
            <person name="Simon M."/>
        </authorList>
    </citation>
    <scope>NUCLEOTIDE SEQUENCE [LARGE SCALE GENOMIC DNA]</scope>
    <source>
        <strain evidence="10 11">RCA23</strain>
    </source>
</reference>